<dbReference type="Gene3D" id="3.30.70.100">
    <property type="match status" value="1"/>
</dbReference>
<evidence type="ECO:0000259" key="2">
    <source>
        <dbReference type="PROSITE" id="PS51725"/>
    </source>
</evidence>
<accession>A0A2P7AVP1</accession>
<dbReference type="SUPFAM" id="SSF54909">
    <property type="entry name" value="Dimeric alpha+beta barrel"/>
    <property type="match status" value="1"/>
</dbReference>
<dbReference type="AlphaFoldDB" id="A0A2P7AVP1"/>
<feature type="compositionally biased region" description="Polar residues" evidence="1">
    <location>
        <begin position="105"/>
        <end position="121"/>
    </location>
</feature>
<gene>
    <name evidence="3" type="ORF">CU100_11645</name>
</gene>
<evidence type="ECO:0000313" key="4">
    <source>
        <dbReference type="Proteomes" id="UP000241158"/>
    </source>
</evidence>
<keyword evidence="3" id="KW-0560">Oxidoreductase</keyword>
<comment type="caution">
    <text evidence="3">The sequence shown here is derived from an EMBL/GenBank/DDBJ whole genome shotgun (WGS) entry which is preliminary data.</text>
</comment>
<evidence type="ECO:0000256" key="1">
    <source>
        <dbReference type="SAM" id="MobiDB-lite"/>
    </source>
</evidence>
<keyword evidence="3" id="KW-0503">Monooxygenase</keyword>
<protein>
    <submittedName>
        <fullName evidence="3">Antibiotic biosynthesis monooxygenase</fullName>
    </submittedName>
</protein>
<sequence length="121" mass="13534">MTALTIIVEFETHEGREEEFTALIREHARKTLEEEPGCLRFEVIKPIERDGTPIPNKVMVNELYANEAAVTAHENNPRLTRVRAANAPLLKSSRLILARSLSAKTTDQGLTPQQLNASNDD</sequence>
<feature type="region of interest" description="Disordered" evidence="1">
    <location>
        <begin position="102"/>
        <end position="121"/>
    </location>
</feature>
<organism evidence="3 4">
    <name type="scientific">Phyllobacterium endophyticum</name>
    <dbReference type="NCBI Taxonomy" id="1149773"/>
    <lineage>
        <taxon>Bacteria</taxon>
        <taxon>Pseudomonadati</taxon>
        <taxon>Pseudomonadota</taxon>
        <taxon>Alphaproteobacteria</taxon>
        <taxon>Hyphomicrobiales</taxon>
        <taxon>Phyllobacteriaceae</taxon>
        <taxon>Phyllobacterium</taxon>
    </lineage>
</organism>
<keyword evidence="4" id="KW-1185">Reference proteome</keyword>
<dbReference type="Proteomes" id="UP000241158">
    <property type="component" value="Unassembled WGS sequence"/>
</dbReference>
<reference evidence="4" key="1">
    <citation type="submission" date="2017-11" db="EMBL/GenBank/DDBJ databases">
        <authorList>
            <person name="Kuznetsova I."/>
            <person name="Sazanova A."/>
            <person name="Chirak E."/>
            <person name="Safronova V."/>
            <person name="Willems A."/>
        </authorList>
    </citation>
    <scope>NUCLEOTIDE SEQUENCE [LARGE SCALE GENOMIC DNA]</scope>
    <source>
        <strain evidence="4">PEPV15</strain>
    </source>
</reference>
<dbReference type="Pfam" id="PF03992">
    <property type="entry name" value="ABM"/>
    <property type="match status" value="1"/>
</dbReference>
<evidence type="ECO:0000313" key="3">
    <source>
        <dbReference type="EMBL" id="PSH58267.1"/>
    </source>
</evidence>
<dbReference type="RefSeq" id="WP_106716721.1">
    <property type="nucleotide sequence ID" value="NZ_JACHXT010000001.1"/>
</dbReference>
<proteinExistence type="predicted"/>
<name>A0A2P7AVP1_9HYPH</name>
<dbReference type="InterPro" id="IPR011008">
    <property type="entry name" value="Dimeric_a/b-barrel"/>
</dbReference>
<dbReference type="InterPro" id="IPR007138">
    <property type="entry name" value="ABM_dom"/>
</dbReference>
<dbReference type="PROSITE" id="PS51725">
    <property type="entry name" value="ABM"/>
    <property type="match status" value="1"/>
</dbReference>
<feature type="domain" description="ABM" evidence="2">
    <location>
        <begin position="4"/>
        <end position="101"/>
    </location>
</feature>
<dbReference type="EMBL" id="PGGN01000002">
    <property type="protein sequence ID" value="PSH58267.1"/>
    <property type="molecule type" value="Genomic_DNA"/>
</dbReference>
<dbReference type="GO" id="GO:0004497">
    <property type="term" value="F:monooxygenase activity"/>
    <property type="evidence" value="ECO:0007669"/>
    <property type="project" value="UniProtKB-KW"/>
</dbReference>
<dbReference type="OrthoDB" id="9812754at2"/>